<feature type="domain" description="EfeO-type cupredoxin-like" evidence="2">
    <location>
        <begin position="5"/>
        <end position="119"/>
    </location>
</feature>
<proteinExistence type="predicted"/>
<feature type="chain" id="PRO_5008639974" description="EfeO-type cupredoxin-like domain-containing protein" evidence="1">
    <location>
        <begin position="21"/>
        <end position="120"/>
    </location>
</feature>
<comment type="caution">
    <text evidence="3">The sequence shown here is derived from an EMBL/GenBank/DDBJ whole genome shotgun (WGS) entry which is preliminary data.</text>
</comment>
<keyword evidence="4" id="KW-1185">Reference proteome</keyword>
<gene>
    <name evidence="3" type="ORF">BA195_02035</name>
</gene>
<dbReference type="InterPro" id="IPR008972">
    <property type="entry name" value="Cupredoxin"/>
</dbReference>
<organism evidence="3 4">
    <name type="scientific">Tenacibaculum soleae</name>
    <dbReference type="NCBI Taxonomy" id="447689"/>
    <lineage>
        <taxon>Bacteria</taxon>
        <taxon>Pseudomonadati</taxon>
        <taxon>Bacteroidota</taxon>
        <taxon>Flavobacteriia</taxon>
        <taxon>Flavobacteriales</taxon>
        <taxon>Flavobacteriaceae</taxon>
        <taxon>Tenacibaculum</taxon>
    </lineage>
</organism>
<evidence type="ECO:0000259" key="2">
    <source>
        <dbReference type="Pfam" id="PF13473"/>
    </source>
</evidence>
<dbReference type="InterPro" id="IPR028096">
    <property type="entry name" value="EfeO_Cupredoxin"/>
</dbReference>
<evidence type="ECO:0000313" key="4">
    <source>
        <dbReference type="Proteomes" id="UP000093186"/>
    </source>
</evidence>
<protein>
    <recommendedName>
        <fullName evidence="2">EfeO-type cupredoxin-like domain-containing protein</fullName>
    </recommendedName>
</protein>
<evidence type="ECO:0000256" key="1">
    <source>
        <dbReference type="SAM" id="SignalP"/>
    </source>
</evidence>
<keyword evidence="1" id="KW-0732">Signal</keyword>
<dbReference type="Proteomes" id="UP000093186">
    <property type="component" value="Unassembled WGS sequence"/>
</dbReference>
<name>A0A1B9Y108_9FLAO</name>
<dbReference type="RefSeq" id="WP_068701933.1">
    <property type="nucleotide sequence ID" value="NZ_MAKX01000001.1"/>
</dbReference>
<dbReference type="Pfam" id="PF13473">
    <property type="entry name" value="Cupredoxin_1"/>
    <property type="match status" value="1"/>
</dbReference>
<dbReference type="Gene3D" id="2.60.40.420">
    <property type="entry name" value="Cupredoxins - blue copper proteins"/>
    <property type="match status" value="1"/>
</dbReference>
<dbReference type="AlphaFoldDB" id="A0A1B9Y108"/>
<accession>A0A1B9Y108</accession>
<reference evidence="3 4" key="1">
    <citation type="submission" date="2016-06" db="EMBL/GenBank/DDBJ databases">
        <title>Draft Genome Sequence of Tenacibaculum soleae UCD-KL19.</title>
        <authorList>
            <person name="Eisen J.A."/>
            <person name="Coil D.A."/>
            <person name="Lujan K.M."/>
        </authorList>
    </citation>
    <scope>NUCLEOTIDE SEQUENCE [LARGE SCALE GENOMIC DNA]</scope>
    <source>
        <strain evidence="3 4">UCD-KL19</strain>
    </source>
</reference>
<sequence>MKRIIAILVFVLTVNFQANAQEVKTVSLEQTKGKFTQQKLTLKEGTYVFEISNNNVGHDVGFVLAPKGMVEAAHHIKDAYVTSLVKNNAKSTSKKVTLKKGEYVYFCPLNPTPQYNLTVK</sequence>
<dbReference type="OrthoDB" id="6264717at2"/>
<dbReference type="STRING" id="447689.BA195_02035"/>
<feature type="signal peptide" evidence="1">
    <location>
        <begin position="1"/>
        <end position="20"/>
    </location>
</feature>
<evidence type="ECO:0000313" key="3">
    <source>
        <dbReference type="EMBL" id="OCK43505.1"/>
    </source>
</evidence>
<dbReference type="EMBL" id="MAKX01000001">
    <property type="protein sequence ID" value="OCK43505.1"/>
    <property type="molecule type" value="Genomic_DNA"/>
</dbReference>
<dbReference type="SUPFAM" id="SSF49503">
    <property type="entry name" value="Cupredoxins"/>
    <property type="match status" value="1"/>
</dbReference>